<organism evidence="1 2">
    <name type="scientific">Ectobacillus funiculus</name>
    <dbReference type="NCBI Taxonomy" id="137993"/>
    <lineage>
        <taxon>Bacteria</taxon>
        <taxon>Bacillati</taxon>
        <taxon>Bacillota</taxon>
        <taxon>Bacilli</taxon>
        <taxon>Bacillales</taxon>
        <taxon>Bacillaceae</taxon>
        <taxon>Ectobacillus</taxon>
    </lineage>
</organism>
<reference evidence="1 2" key="1">
    <citation type="submission" date="2024-09" db="EMBL/GenBank/DDBJ databases">
        <authorList>
            <person name="Sun Q."/>
            <person name="Mori K."/>
        </authorList>
    </citation>
    <scope>NUCLEOTIDE SEQUENCE [LARGE SCALE GENOMIC DNA]</scope>
    <source>
        <strain evidence="1 2">JCM 11201</strain>
    </source>
</reference>
<accession>A0ABV5WM04</accession>
<name>A0ABV5WM04_9BACI</name>
<dbReference type="Proteomes" id="UP001589609">
    <property type="component" value="Unassembled WGS sequence"/>
</dbReference>
<gene>
    <name evidence="1" type="ORF">ACFFMS_23945</name>
</gene>
<dbReference type="RefSeq" id="WP_379951498.1">
    <property type="nucleotide sequence ID" value="NZ_JBHMAF010000190.1"/>
</dbReference>
<evidence type="ECO:0000313" key="2">
    <source>
        <dbReference type="Proteomes" id="UP001589609"/>
    </source>
</evidence>
<dbReference type="InterPro" id="IPR021617">
    <property type="entry name" value="DUF3231"/>
</dbReference>
<keyword evidence="2" id="KW-1185">Reference proteome</keyword>
<comment type="caution">
    <text evidence="1">The sequence shown here is derived from an EMBL/GenBank/DDBJ whole genome shotgun (WGS) entry which is preliminary data.</text>
</comment>
<dbReference type="Gene3D" id="1.20.1260.10">
    <property type="match status" value="2"/>
</dbReference>
<evidence type="ECO:0000313" key="1">
    <source>
        <dbReference type="EMBL" id="MFB9761306.1"/>
    </source>
</evidence>
<dbReference type="Pfam" id="PF11553">
    <property type="entry name" value="DUF3231"/>
    <property type="match status" value="2"/>
</dbReference>
<dbReference type="EMBL" id="JBHMAF010000190">
    <property type="protein sequence ID" value="MFB9761306.1"/>
    <property type="molecule type" value="Genomic_DNA"/>
</dbReference>
<dbReference type="InterPro" id="IPR012347">
    <property type="entry name" value="Ferritin-like"/>
</dbReference>
<sequence>MMISQRTPITSSELANLWMAYQEKTMIIRILDHFIEHADDEAKQLLQSHSNTAAKNVEAITNIFHQEGAIIPIGFTEKDVYKGVPKLYDYMYDIMYLHMMTKIEMSLYSLFLGMSYRKDIEDFFISLTAESQAMNSQSTQLLLEKGVLVRPPFVSMPTKVGFVQSTNYQDGLKLFGELRSLNTVEVSLIHHAIETNLVGMQLMIGFAQVATDKEVQDYFVKGMKLSEKIETSLGEFLRQSFIEPPATHAGKATTSKMAPFSEKLMMYNTSLLTSFGLGSNALGGAFSLRNDLPTKMSLLAKDIFSFAQDGGKLMIKNGWMEEPPQIEDRNQLTT</sequence>
<proteinExistence type="predicted"/>
<protein>
    <submittedName>
        <fullName evidence="1">DUF3231 family protein</fullName>
    </submittedName>
</protein>